<organism evidence="1 2">
    <name type="scientific">Acinetobacter rudis CIP 110305</name>
    <dbReference type="NCBI Taxonomy" id="421052"/>
    <lineage>
        <taxon>Bacteria</taxon>
        <taxon>Pseudomonadati</taxon>
        <taxon>Pseudomonadota</taxon>
        <taxon>Gammaproteobacteria</taxon>
        <taxon>Moraxellales</taxon>
        <taxon>Moraxellaceae</taxon>
        <taxon>Acinetobacter</taxon>
    </lineage>
</organism>
<keyword evidence="2" id="KW-1185">Reference proteome</keyword>
<dbReference type="Gene3D" id="3.10.450.50">
    <property type="match status" value="1"/>
</dbReference>
<dbReference type="RefSeq" id="WP_016656442.1">
    <property type="nucleotide sequence ID" value="NZ_KE340353.1"/>
</dbReference>
<dbReference type="STRING" id="632955.GCA_000829675_01809"/>
<reference evidence="1 2" key="1">
    <citation type="submission" date="2013-06" db="EMBL/GenBank/DDBJ databases">
        <title>The Genome Sequence of Acinetobacter rudis CIP 110305.</title>
        <authorList>
            <consortium name="The Broad Institute Genome Sequencing Platform"/>
            <consortium name="The Broad Institute Genome Sequencing Center for Infectious Disease"/>
            <person name="Cerqueira G."/>
            <person name="Feldgarden M."/>
            <person name="Courvalin P."/>
            <person name="Perichon B."/>
            <person name="Grillot-Courvalin C."/>
            <person name="Clermont D."/>
            <person name="Rocha E."/>
            <person name="Yoon E.-J."/>
            <person name="Nemec A."/>
            <person name="Young S.K."/>
            <person name="Zeng Q."/>
            <person name="Gargeya S."/>
            <person name="Fitzgerald M."/>
            <person name="Abouelleil A."/>
            <person name="Alvarado L."/>
            <person name="Berlin A.M."/>
            <person name="Chapman S.B."/>
            <person name="Dewar J."/>
            <person name="Goldberg J."/>
            <person name="Griggs A."/>
            <person name="Gujja S."/>
            <person name="Hansen M."/>
            <person name="Howarth C."/>
            <person name="Imamovic A."/>
            <person name="Larimer J."/>
            <person name="McCowan C."/>
            <person name="Murphy C."/>
            <person name="Pearson M."/>
            <person name="Priest M."/>
            <person name="Roberts A."/>
            <person name="Saif S."/>
            <person name="Shea T."/>
            <person name="Sykes S."/>
            <person name="Wortman J."/>
            <person name="Nusbaum C."/>
            <person name="Birren B."/>
        </authorList>
    </citation>
    <scope>NUCLEOTIDE SEQUENCE [LARGE SCALE GENOMIC DNA]</scope>
    <source>
        <strain evidence="1 2">CIP 110305</strain>
    </source>
</reference>
<dbReference type="eggNOG" id="COG4994">
    <property type="taxonomic scope" value="Bacteria"/>
</dbReference>
<dbReference type="EMBL" id="ATGI01000024">
    <property type="protein sequence ID" value="EPF73598.1"/>
    <property type="molecule type" value="Genomic_DNA"/>
</dbReference>
<proteinExistence type="predicted"/>
<dbReference type="InterPro" id="IPR032710">
    <property type="entry name" value="NTF2-like_dom_sf"/>
</dbReference>
<dbReference type="Proteomes" id="UP000014568">
    <property type="component" value="Unassembled WGS sequence"/>
</dbReference>
<dbReference type="AlphaFoldDB" id="S3N552"/>
<accession>S3N552</accession>
<protein>
    <recommendedName>
        <fullName evidence="3">DUF4440 domain-containing protein</fullName>
    </recommendedName>
</protein>
<sequence>MQFIDRIIALELSLHTYSAQRNDSVWLDKVLHQDFHEITKSGDLVSRSEVIAALLSEDDVVEYHGYDYQLMNVTQSSVILIYKTQMAKNPIPTLRSSHWILNALGEWQLIFHQGTISRITES</sequence>
<dbReference type="SUPFAM" id="SSF54427">
    <property type="entry name" value="NTF2-like"/>
    <property type="match status" value="1"/>
</dbReference>
<dbReference type="PATRIC" id="fig|421052.3.peg.1986"/>
<evidence type="ECO:0000313" key="2">
    <source>
        <dbReference type="Proteomes" id="UP000014568"/>
    </source>
</evidence>
<gene>
    <name evidence="1" type="ORF">F945_02035</name>
</gene>
<comment type="caution">
    <text evidence="1">The sequence shown here is derived from an EMBL/GenBank/DDBJ whole genome shotgun (WGS) entry which is preliminary data.</text>
</comment>
<dbReference type="HOGENOM" id="CLU_119560_2_0_6"/>
<dbReference type="OrthoDB" id="121974at2"/>
<evidence type="ECO:0008006" key="3">
    <source>
        <dbReference type="Google" id="ProtNLM"/>
    </source>
</evidence>
<evidence type="ECO:0000313" key="1">
    <source>
        <dbReference type="EMBL" id="EPF73598.1"/>
    </source>
</evidence>
<name>S3N552_9GAMM</name>